<gene>
    <name evidence="1" type="ORF">LCGC14_1188400</name>
</gene>
<name>A0A0F9P2W4_9ZZZZ</name>
<proteinExistence type="predicted"/>
<accession>A0A0F9P2W4</accession>
<evidence type="ECO:0000313" key="1">
    <source>
        <dbReference type="EMBL" id="KKM95420.1"/>
    </source>
</evidence>
<dbReference type="AlphaFoldDB" id="A0A0F9P2W4"/>
<dbReference type="EMBL" id="LAZR01006009">
    <property type="protein sequence ID" value="KKM95420.1"/>
    <property type="molecule type" value="Genomic_DNA"/>
</dbReference>
<reference evidence="1" key="1">
    <citation type="journal article" date="2015" name="Nature">
        <title>Complex archaea that bridge the gap between prokaryotes and eukaryotes.</title>
        <authorList>
            <person name="Spang A."/>
            <person name="Saw J.H."/>
            <person name="Jorgensen S.L."/>
            <person name="Zaremba-Niedzwiedzka K."/>
            <person name="Martijn J."/>
            <person name="Lind A.E."/>
            <person name="van Eijk R."/>
            <person name="Schleper C."/>
            <person name="Guy L."/>
            <person name="Ettema T.J."/>
        </authorList>
    </citation>
    <scope>NUCLEOTIDE SEQUENCE</scope>
</reference>
<sequence length="105" mass="12120">MTEEIDDVTIEEDLIPDIELPDPKNTYTYYTNLMDAKKTYRLKCAEGNKLLSLAYKIAKEQHATASQKADDDYREFIRPSREAYLKAQELMGKVINTPMPKSKTL</sequence>
<organism evidence="1">
    <name type="scientific">marine sediment metagenome</name>
    <dbReference type="NCBI Taxonomy" id="412755"/>
    <lineage>
        <taxon>unclassified sequences</taxon>
        <taxon>metagenomes</taxon>
        <taxon>ecological metagenomes</taxon>
    </lineage>
</organism>
<protein>
    <submittedName>
        <fullName evidence="1">Uncharacterized protein</fullName>
    </submittedName>
</protein>
<comment type="caution">
    <text evidence="1">The sequence shown here is derived from an EMBL/GenBank/DDBJ whole genome shotgun (WGS) entry which is preliminary data.</text>
</comment>